<evidence type="ECO:0000313" key="2">
    <source>
        <dbReference type="WBParaSite" id="MCU_009943-RA"/>
    </source>
</evidence>
<sequence length="71" mass="8083">KYPSSSVKKTGTTEQAVLTNQKLEPHVGRRPFESTTLATPLILYCFLFVSVNGWLQSFLTCHWNGERKRIA</sequence>
<feature type="transmembrane region" description="Helical" evidence="1">
    <location>
        <begin position="41"/>
        <end position="61"/>
    </location>
</feature>
<accession>A0A5K3FP98</accession>
<keyword evidence="1" id="KW-1133">Transmembrane helix</keyword>
<name>A0A5K3FP98_MESCO</name>
<proteinExistence type="predicted"/>
<evidence type="ECO:0000256" key="1">
    <source>
        <dbReference type="SAM" id="Phobius"/>
    </source>
</evidence>
<keyword evidence="1" id="KW-0812">Transmembrane</keyword>
<dbReference type="AlphaFoldDB" id="A0A5K3FP98"/>
<organism evidence="2">
    <name type="scientific">Mesocestoides corti</name>
    <name type="common">Flatworm</name>
    <dbReference type="NCBI Taxonomy" id="53468"/>
    <lineage>
        <taxon>Eukaryota</taxon>
        <taxon>Metazoa</taxon>
        <taxon>Spiralia</taxon>
        <taxon>Lophotrochozoa</taxon>
        <taxon>Platyhelminthes</taxon>
        <taxon>Cestoda</taxon>
        <taxon>Eucestoda</taxon>
        <taxon>Cyclophyllidea</taxon>
        <taxon>Mesocestoididae</taxon>
        <taxon>Mesocestoides</taxon>
    </lineage>
</organism>
<dbReference type="WBParaSite" id="MCU_009943-RA">
    <property type="protein sequence ID" value="MCU_009943-RA"/>
    <property type="gene ID" value="MCU_009943"/>
</dbReference>
<protein>
    <submittedName>
        <fullName evidence="2">Ovule protein</fullName>
    </submittedName>
</protein>
<reference evidence="2" key="1">
    <citation type="submission" date="2019-11" db="UniProtKB">
        <authorList>
            <consortium name="WormBaseParasite"/>
        </authorList>
    </citation>
    <scope>IDENTIFICATION</scope>
</reference>
<keyword evidence="1" id="KW-0472">Membrane</keyword>